<accession>A0A562T9K8</accession>
<evidence type="ECO:0000256" key="1">
    <source>
        <dbReference type="SAM" id="Phobius"/>
    </source>
</evidence>
<dbReference type="EMBL" id="VLLF01000002">
    <property type="protein sequence ID" value="TWI90242.1"/>
    <property type="molecule type" value="Genomic_DNA"/>
</dbReference>
<protein>
    <recommendedName>
        <fullName evidence="4">DUF2065 domain-containing protein</fullName>
    </recommendedName>
</protein>
<organism evidence="2 3">
    <name type="scientific">Roseibium hamelinense</name>
    <dbReference type="NCBI Taxonomy" id="150831"/>
    <lineage>
        <taxon>Bacteria</taxon>
        <taxon>Pseudomonadati</taxon>
        <taxon>Pseudomonadota</taxon>
        <taxon>Alphaproteobacteria</taxon>
        <taxon>Hyphomicrobiales</taxon>
        <taxon>Stappiaceae</taxon>
        <taxon>Roseibium</taxon>
    </lineage>
</organism>
<sequence length="61" mass="6182">MNDLITGIGLVLAIEGTLYAVAPGGAKSMMRSALETPDGVLRGAGLVALAIGVLVVWFVRG</sequence>
<evidence type="ECO:0008006" key="4">
    <source>
        <dbReference type="Google" id="ProtNLM"/>
    </source>
</evidence>
<dbReference type="InterPro" id="IPR019201">
    <property type="entry name" value="DUF2065"/>
</dbReference>
<comment type="caution">
    <text evidence="2">The sequence shown here is derived from an EMBL/GenBank/DDBJ whole genome shotgun (WGS) entry which is preliminary data.</text>
</comment>
<dbReference type="AlphaFoldDB" id="A0A562T9K8"/>
<keyword evidence="1" id="KW-1133">Transmembrane helix</keyword>
<dbReference type="OrthoDB" id="9815199at2"/>
<evidence type="ECO:0000313" key="2">
    <source>
        <dbReference type="EMBL" id="TWI90242.1"/>
    </source>
</evidence>
<proteinExistence type="predicted"/>
<reference evidence="2 3" key="1">
    <citation type="submission" date="2019-07" db="EMBL/GenBank/DDBJ databases">
        <title>Genomic Encyclopedia of Archaeal and Bacterial Type Strains, Phase II (KMG-II): from individual species to whole genera.</title>
        <authorList>
            <person name="Goeker M."/>
        </authorList>
    </citation>
    <scope>NUCLEOTIDE SEQUENCE [LARGE SCALE GENOMIC DNA]</scope>
    <source>
        <strain evidence="2 3">ATCC BAA-252</strain>
    </source>
</reference>
<dbReference type="Pfam" id="PF09838">
    <property type="entry name" value="DUF2065"/>
    <property type="match status" value="1"/>
</dbReference>
<evidence type="ECO:0000313" key="3">
    <source>
        <dbReference type="Proteomes" id="UP000320593"/>
    </source>
</evidence>
<keyword evidence="1" id="KW-0472">Membrane</keyword>
<keyword evidence="1" id="KW-0812">Transmembrane</keyword>
<dbReference type="RefSeq" id="WP_145341266.1">
    <property type="nucleotide sequence ID" value="NZ_SMLY01000086.1"/>
</dbReference>
<keyword evidence="3" id="KW-1185">Reference proteome</keyword>
<dbReference type="Proteomes" id="UP000320593">
    <property type="component" value="Unassembled WGS sequence"/>
</dbReference>
<name>A0A562T9K8_9HYPH</name>
<feature type="transmembrane region" description="Helical" evidence="1">
    <location>
        <begin position="39"/>
        <end position="59"/>
    </location>
</feature>
<gene>
    <name evidence="2" type="ORF">JM93_01221</name>
</gene>